<feature type="region of interest" description="Disordered" evidence="1">
    <location>
        <begin position="367"/>
        <end position="417"/>
    </location>
</feature>
<evidence type="ECO:0000256" key="1">
    <source>
        <dbReference type="SAM" id="MobiDB-lite"/>
    </source>
</evidence>
<feature type="region of interest" description="Disordered" evidence="1">
    <location>
        <begin position="264"/>
        <end position="293"/>
    </location>
</feature>
<keyword evidence="2" id="KW-0812">Transmembrane</keyword>
<proteinExistence type="predicted"/>
<keyword evidence="4" id="KW-1185">Reference proteome</keyword>
<dbReference type="EMBL" id="JBANRG010000025">
    <property type="protein sequence ID" value="KAK7454002.1"/>
    <property type="molecule type" value="Genomic_DNA"/>
</dbReference>
<comment type="caution">
    <text evidence="3">The sequence shown here is derived from an EMBL/GenBank/DDBJ whole genome shotgun (WGS) entry which is preliminary data.</text>
</comment>
<evidence type="ECO:0000313" key="3">
    <source>
        <dbReference type="EMBL" id="KAK7454002.1"/>
    </source>
</evidence>
<accession>A0ABR1JBT3</accession>
<evidence type="ECO:0000313" key="4">
    <source>
        <dbReference type="Proteomes" id="UP001498398"/>
    </source>
</evidence>
<gene>
    <name evidence="3" type="ORF">VKT23_011513</name>
</gene>
<reference evidence="3 4" key="1">
    <citation type="submission" date="2024-01" db="EMBL/GenBank/DDBJ databases">
        <title>A draft genome for the cacao thread blight pathogen Marasmiellus scandens.</title>
        <authorList>
            <person name="Baruah I.K."/>
            <person name="Leung J."/>
            <person name="Bukari Y."/>
            <person name="Amoako-Attah I."/>
            <person name="Meinhardt L.W."/>
            <person name="Bailey B.A."/>
            <person name="Cohen S.P."/>
        </authorList>
    </citation>
    <scope>NUCLEOTIDE SEQUENCE [LARGE SCALE GENOMIC DNA]</scope>
    <source>
        <strain evidence="3 4">GH-19</strain>
    </source>
</reference>
<name>A0ABR1JBT3_9AGAR</name>
<feature type="compositionally biased region" description="Polar residues" evidence="1">
    <location>
        <begin position="379"/>
        <end position="394"/>
    </location>
</feature>
<feature type="region of interest" description="Disordered" evidence="1">
    <location>
        <begin position="305"/>
        <end position="329"/>
    </location>
</feature>
<keyword evidence="2" id="KW-0472">Membrane</keyword>
<dbReference type="Proteomes" id="UP001498398">
    <property type="component" value="Unassembled WGS sequence"/>
</dbReference>
<feature type="compositionally biased region" description="Polar residues" evidence="1">
    <location>
        <begin position="265"/>
        <end position="288"/>
    </location>
</feature>
<feature type="transmembrane region" description="Helical" evidence="2">
    <location>
        <begin position="160"/>
        <end position="186"/>
    </location>
</feature>
<sequence>MNNKNTISIDDRDRQAISYTGQWVKGGTEHEHGGTVTSSSNVGDSFTVTFVGTLITVFGTYDSSSGGTIVSYAIDSQPPNNITSTASSSGTDSYQQKFYDSGTLPQRRHKLVVTMLAVNQNAGPGEGTVWFDYFDVQGNPASAPGINANQSENNPNNSKFPIGTVVGAVMGGLALLVAIVGLVSYLRWKRRRSGYTRTSAQNVFDGPDRSPTLPKVSGGPSLSFNQAALGGLPDVTIEQLPVPYPPTIAATVLPSLPPIVRKSEITSLPGSSGTPLSIAPTRSHSHAPSQDGLHIQAASSSRSLYGHGLNVDQNHPREDSPCQTPISSVYPYPIDSKPRLVVANWAPGEEQGSPSSLAIAVDSSWQSASNLSAGEDPSSDSGQRQGKGPSTIQHMDSGIRAVDPDKPIELPPVYTAS</sequence>
<protein>
    <submittedName>
        <fullName evidence="3">Uncharacterized protein</fullName>
    </submittedName>
</protein>
<keyword evidence="2" id="KW-1133">Transmembrane helix</keyword>
<organism evidence="3 4">
    <name type="scientific">Marasmiellus scandens</name>
    <dbReference type="NCBI Taxonomy" id="2682957"/>
    <lineage>
        <taxon>Eukaryota</taxon>
        <taxon>Fungi</taxon>
        <taxon>Dikarya</taxon>
        <taxon>Basidiomycota</taxon>
        <taxon>Agaricomycotina</taxon>
        <taxon>Agaricomycetes</taxon>
        <taxon>Agaricomycetidae</taxon>
        <taxon>Agaricales</taxon>
        <taxon>Marasmiineae</taxon>
        <taxon>Omphalotaceae</taxon>
        <taxon>Marasmiellus</taxon>
    </lineage>
</organism>
<evidence type="ECO:0000256" key="2">
    <source>
        <dbReference type="SAM" id="Phobius"/>
    </source>
</evidence>
<dbReference type="Gene3D" id="2.60.120.260">
    <property type="entry name" value="Galactose-binding domain-like"/>
    <property type="match status" value="1"/>
</dbReference>